<feature type="region of interest" description="Disordered" evidence="1">
    <location>
        <begin position="34"/>
        <end position="106"/>
    </location>
</feature>
<feature type="compositionally biased region" description="Basic and acidic residues" evidence="1">
    <location>
        <begin position="78"/>
        <end position="87"/>
    </location>
</feature>
<protein>
    <submittedName>
        <fullName evidence="2">Uncharacterized protein</fullName>
    </submittedName>
</protein>
<dbReference type="Proteomes" id="UP000016933">
    <property type="component" value="Unassembled WGS sequence"/>
</dbReference>
<accession>N1PWL8</accession>
<feature type="region of interest" description="Disordered" evidence="1">
    <location>
        <begin position="143"/>
        <end position="170"/>
    </location>
</feature>
<evidence type="ECO:0000313" key="3">
    <source>
        <dbReference type="Proteomes" id="UP000016933"/>
    </source>
</evidence>
<dbReference type="OrthoDB" id="10577448at2759"/>
<reference evidence="3" key="1">
    <citation type="journal article" date="2012" name="PLoS Genet.">
        <title>The genomes of the fungal plant pathogens Cladosporium fulvum and Dothistroma septosporum reveal adaptation to different hosts and lifestyles but also signatures of common ancestry.</title>
        <authorList>
            <person name="de Wit P.J.G.M."/>
            <person name="van der Burgt A."/>
            <person name="Oekmen B."/>
            <person name="Stergiopoulos I."/>
            <person name="Abd-Elsalam K.A."/>
            <person name="Aerts A.L."/>
            <person name="Bahkali A.H."/>
            <person name="Beenen H.G."/>
            <person name="Chettri P."/>
            <person name="Cox M.P."/>
            <person name="Datema E."/>
            <person name="de Vries R.P."/>
            <person name="Dhillon B."/>
            <person name="Ganley A.R."/>
            <person name="Griffiths S.A."/>
            <person name="Guo Y."/>
            <person name="Hamelin R.C."/>
            <person name="Henrissat B."/>
            <person name="Kabir M.S."/>
            <person name="Jashni M.K."/>
            <person name="Kema G."/>
            <person name="Klaubauf S."/>
            <person name="Lapidus A."/>
            <person name="Levasseur A."/>
            <person name="Lindquist E."/>
            <person name="Mehrabi R."/>
            <person name="Ohm R.A."/>
            <person name="Owen T.J."/>
            <person name="Salamov A."/>
            <person name="Schwelm A."/>
            <person name="Schijlen E."/>
            <person name="Sun H."/>
            <person name="van den Burg H.A."/>
            <person name="van Ham R.C.H.J."/>
            <person name="Zhang S."/>
            <person name="Goodwin S.B."/>
            <person name="Grigoriev I.V."/>
            <person name="Collemare J."/>
            <person name="Bradshaw R.E."/>
        </authorList>
    </citation>
    <scope>NUCLEOTIDE SEQUENCE [LARGE SCALE GENOMIC DNA]</scope>
    <source>
        <strain evidence="3">NZE10 / CBS 128990</strain>
    </source>
</reference>
<dbReference type="HOGENOM" id="CLU_595839_0_0_1"/>
<evidence type="ECO:0000313" key="2">
    <source>
        <dbReference type="EMBL" id="EME46795.1"/>
    </source>
</evidence>
<feature type="region of interest" description="Disordered" evidence="1">
    <location>
        <begin position="198"/>
        <end position="273"/>
    </location>
</feature>
<feature type="region of interest" description="Disordered" evidence="1">
    <location>
        <begin position="1"/>
        <end position="20"/>
    </location>
</feature>
<feature type="compositionally biased region" description="Low complexity" evidence="1">
    <location>
        <begin position="237"/>
        <end position="272"/>
    </location>
</feature>
<dbReference type="AlphaFoldDB" id="N1PWL8"/>
<name>N1PWL8_DOTSN</name>
<gene>
    <name evidence="2" type="ORF">DOTSEDRAFT_22826</name>
</gene>
<dbReference type="EMBL" id="KB446537">
    <property type="protein sequence ID" value="EME46795.1"/>
    <property type="molecule type" value="Genomic_DNA"/>
</dbReference>
<proteinExistence type="predicted"/>
<sequence>MQTPFPYQPNGRIDTLQQLQKADTVREAAYWLREKGREDDNYDERQWWEESDSDSNVDVRPSPSPVKFGEQPVSSMSSEHDSNHDPEIDAVESSVAKEHALHSSVHWQKHRPKIAYVEHVDCPHPMPAPLKISRRMTVPRKPVPAIRRTSSSRNKSSHRIDKPLPALPDMRVTGEMANGVKILSLTEAQARLKKAKYEAREVEQTRPKEPVDVTAPPKSPARRGTTKRLLDGMSKFTRSAASSSATSTTASSAQQTPAPAQAAATPPTTRPTIVVGNASRVTQWLDFMELPPDQPSPSRPPLPPPITANAHCHCPEHRAERAANYTVPRKPLPSEPRVNPTLTNRSFLHVQLSNFNIQPILEPDDELEPLHSPSVQNEIHKLKERKQITFEPDDGDGQEPIVDTFVRPGHTSISITERVDQDTIVSHRGREERLDGDEQVERAKARWEAYRQGKRRVWM</sequence>
<keyword evidence="3" id="KW-1185">Reference proteome</keyword>
<organism evidence="2 3">
    <name type="scientific">Dothistroma septosporum (strain NZE10 / CBS 128990)</name>
    <name type="common">Red band needle blight fungus</name>
    <name type="synonym">Mycosphaerella pini</name>
    <dbReference type="NCBI Taxonomy" id="675120"/>
    <lineage>
        <taxon>Eukaryota</taxon>
        <taxon>Fungi</taxon>
        <taxon>Dikarya</taxon>
        <taxon>Ascomycota</taxon>
        <taxon>Pezizomycotina</taxon>
        <taxon>Dothideomycetes</taxon>
        <taxon>Dothideomycetidae</taxon>
        <taxon>Mycosphaerellales</taxon>
        <taxon>Mycosphaerellaceae</taxon>
        <taxon>Dothistroma</taxon>
    </lineage>
</organism>
<evidence type="ECO:0000256" key="1">
    <source>
        <dbReference type="SAM" id="MobiDB-lite"/>
    </source>
</evidence>
<feature type="compositionally biased region" description="Basic and acidic residues" evidence="1">
    <location>
        <begin position="198"/>
        <end position="211"/>
    </location>
</feature>
<reference evidence="2 3" key="2">
    <citation type="journal article" date="2012" name="PLoS Pathog.">
        <title>Diverse lifestyles and strategies of plant pathogenesis encoded in the genomes of eighteen Dothideomycetes fungi.</title>
        <authorList>
            <person name="Ohm R.A."/>
            <person name="Feau N."/>
            <person name="Henrissat B."/>
            <person name="Schoch C.L."/>
            <person name="Horwitz B.A."/>
            <person name="Barry K.W."/>
            <person name="Condon B.J."/>
            <person name="Copeland A.C."/>
            <person name="Dhillon B."/>
            <person name="Glaser F."/>
            <person name="Hesse C.N."/>
            <person name="Kosti I."/>
            <person name="LaButti K."/>
            <person name="Lindquist E.A."/>
            <person name="Lucas S."/>
            <person name="Salamov A.A."/>
            <person name="Bradshaw R.E."/>
            <person name="Ciuffetti L."/>
            <person name="Hamelin R.C."/>
            <person name="Kema G.H.J."/>
            <person name="Lawrence C."/>
            <person name="Scott J.A."/>
            <person name="Spatafora J.W."/>
            <person name="Turgeon B.G."/>
            <person name="de Wit P.J.G.M."/>
            <person name="Zhong S."/>
            <person name="Goodwin S.B."/>
            <person name="Grigoriev I.V."/>
        </authorList>
    </citation>
    <scope>NUCLEOTIDE SEQUENCE [LARGE SCALE GENOMIC DNA]</scope>
    <source>
        <strain evidence="3">NZE10 / CBS 128990</strain>
    </source>
</reference>
<feature type="compositionally biased region" description="Basic and acidic residues" evidence="1">
    <location>
        <begin position="34"/>
        <end position="48"/>
    </location>
</feature>